<organism evidence="6 7">
    <name type="scientific">Bradyrhizobium betae</name>
    <dbReference type="NCBI Taxonomy" id="244734"/>
    <lineage>
        <taxon>Bacteria</taxon>
        <taxon>Pseudomonadati</taxon>
        <taxon>Pseudomonadota</taxon>
        <taxon>Alphaproteobacteria</taxon>
        <taxon>Hyphomicrobiales</taxon>
        <taxon>Nitrobacteraceae</taxon>
        <taxon>Bradyrhizobium</taxon>
    </lineage>
</organism>
<evidence type="ECO:0000256" key="5">
    <source>
        <dbReference type="ARBA" id="ARBA00023014"/>
    </source>
</evidence>
<keyword evidence="5" id="KW-0411">Iron-sulfur</keyword>
<keyword evidence="3" id="KW-0249">Electron transport</keyword>
<protein>
    <submittedName>
        <fullName evidence="6">Ferredoxin</fullName>
    </submittedName>
</protein>
<sequence length="69" mass="7536">MTIEITVRVDSGKCQGHARCSALAPELFQLDEFGHARESVAVCTASELIDKAYVARANCPEEAIIITER</sequence>
<dbReference type="GO" id="GO:0046872">
    <property type="term" value="F:metal ion binding"/>
    <property type="evidence" value="ECO:0007669"/>
    <property type="project" value="UniProtKB-KW"/>
</dbReference>
<evidence type="ECO:0000313" key="6">
    <source>
        <dbReference type="EMBL" id="UUO66739.1"/>
    </source>
</evidence>
<keyword evidence="4" id="KW-0408">Iron</keyword>
<accession>A0AAE9NBF5</accession>
<reference evidence="6" key="1">
    <citation type="submission" date="2018-04" db="EMBL/GenBank/DDBJ databases">
        <title>Genomes of Endosymbiotic and Endophytic Bradyrhizobium Publication status.</title>
        <authorList>
            <person name="Guha S."/>
            <person name="Jorrin B."/>
            <person name="Sarkar M."/>
            <person name="Poole P.S."/>
            <person name="DasGupta M."/>
        </authorList>
    </citation>
    <scope>NUCLEOTIDE SEQUENCE</scope>
    <source>
        <strain evidence="6">WBOS16</strain>
    </source>
</reference>
<evidence type="ECO:0000256" key="3">
    <source>
        <dbReference type="ARBA" id="ARBA00022982"/>
    </source>
</evidence>
<evidence type="ECO:0000256" key="2">
    <source>
        <dbReference type="ARBA" id="ARBA00022723"/>
    </source>
</evidence>
<evidence type="ECO:0000256" key="1">
    <source>
        <dbReference type="ARBA" id="ARBA00022448"/>
    </source>
</evidence>
<evidence type="ECO:0000313" key="7">
    <source>
        <dbReference type="Proteomes" id="UP001058872"/>
    </source>
</evidence>
<evidence type="ECO:0000256" key="4">
    <source>
        <dbReference type="ARBA" id="ARBA00023004"/>
    </source>
</evidence>
<gene>
    <name evidence="6" type="ORF">DCM83_17040</name>
</gene>
<dbReference type="SUPFAM" id="SSF54862">
    <property type="entry name" value="4Fe-4S ferredoxins"/>
    <property type="match status" value="1"/>
</dbReference>
<proteinExistence type="predicted"/>
<dbReference type="GO" id="GO:0051536">
    <property type="term" value="F:iron-sulfur cluster binding"/>
    <property type="evidence" value="ECO:0007669"/>
    <property type="project" value="UniProtKB-KW"/>
</dbReference>
<keyword evidence="1" id="KW-0813">Transport</keyword>
<dbReference type="PANTHER" id="PTHR36923:SF3">
    <property type="entry name" value="FERREDOXIN"/>
    <property type="match status" value="1"/>
</dbReference>
<dbReference type="Gene3D" id="3.30.70.20">
    <property type="match status" value="1"/>
</dbReference>
<dbReference type="AlphaFoldDB" id="A0AAE9NBF5"/>
<dbReference type="PANTHER" id="PTHR36923">
    <property type="entry name" value="FERREDOXIN"/>
    <property type="match status" value="1"/>
</dbReference>
<dbReference type="EMBL" id="CP028989">
    <property type="protein sequence ID" value="UUO66739.1"/>
    <property type="molecule type" value="Genomic_DNA"/>
</dbReference>
<dbReference type="RefSeq" id="WP_257177537.1">
    <property type="nucleotide sequence ID" value="NZ_CP028989.1"/>
</dbReference>
<name>A0AAE9NBF5_9BRAD</name>
<keyword evidence="2" id="KW-0479">Metal-binding</keyword>
<dbReference type="Proteomes" id="UP001058872">
    <property type="component" value="Chromosome"/>
</dbReference>
<dbReference type="InterPro" id="IPR051269">
    <property type="entry name" value="Fe-S_cluster_ET"/>
</dbReference>
<dbReference type="Pfam" id="PF13459">
    <property type="entry name" value="Fer4_15"/>
    <property type="match status" value="1"/>
</dbReference>